<dbReference type="EMBL" id="JARJLG010000144">
    <property type="protein sequence ID" value="KAJ7737287.1"/>
    <property type="molecule type" value="Genomic_DNA"/>
</dbReference>
<reference evidence="1" key="1">
    <citation type="submission" date="2023-03" db="EMBL/GenBank/DDBJ databases">
        <title>Massive genome expansion in bonnet fungi (Mycena s.s.) driven by repeated elements and novel gene families across ecological guilds.</title>
        <authorList>
            <consortium name="Lawrence Berkeley National Laboratory"/>
            <person name="Harder C.B."/>
            <person name="Miyauchi S."/>
            <person name="Viragh M."/>
            <person name="Kuo A."/>
            <person name="Thoen E."/>
            <person name="Andreopoulos B."/>
            <person name="Lu D."/>
            <person name="Skrede I."/>
            <person name="Drula E."/>
            <person name="Henrissat B."/>
            <person name="Morin E."/>
            <person name="Kohler A."/>
            <person name="Barry K."/>
            <person name="LaButti K."/>
            <person name="Morin E."/>
            <person name="Salamov A."/>
            <person name="Lipzen A."/>
            <person name="Mereny Z."/>
            <person name="Hegedus B."/>
            <person name="Baldrian P."/>
            <person name="Stursova M."/>
            <person name="Weitz H."/>
            <person name="Taylor A."/>
            <person name="Grigoriev I.V."/>
            <person name="Nagy L.G."/>
            <person name="Martin F."/>
            <person name="Kauserud H."/>
        </authorList>
    </citation>
    <scope>NUCLEOTIDE SEQUENCE</scope>
    <source>
        <strain evidence="1">CBHHK188m</strain>
    </source>
</reference>
<keyword evidence="3" id="KW-1185">Reference proteome</keyword>
<evidence type="ECO:0000313" key="3">
    <source>
        <dbReference type="Proteomes" id="UP001215280"/>
    </source>
</evidence>
<evidence type="ECO:0000313" key="1">
    <source>
        <dbReference type="EMBL" id="KAJ7737287.1"/>
    </source>
</evidence>
<dbReference type="Proteomes" id="UP001215280">
    <property type="component" value="Unassembled WGS sequence"/>
</dbReference>
<accession>A0AAD7I883</accession>
<dbReference type="EMBL" id="JARJLG010000046">
    <property type="protein sequence ID" value="KAJ7761281.1"/>
    <property type="molecule type" value="Genomic_DNA"/>
</dbReference>
<organism evidence="1 3">
    <name type="scientific">Mycena maculata</name>
    <dbReference type="NCBI Taxonomy" id="230809"/>
    <lineage>
        <taxon>Eukaryota</taxon>
        <taxon>Fungi</taxon>
        <taxon>Dikarya</taxon>
        <taxon>Basidiomycota</taxon>
        <taxon>Agaricomycotina</taxon>
        <taxon>Agaricomycetes</taxon>
        <taxon>Agaricomycetidae</taxon>
        <taxon>Agaricales</taxon>
        <taxon>Marasmiineae</taxon>
        <taxon>Mycenaceae</taxon>
        <taxon>Mycena</taxon>
    </lineage>
</organism>
<comment type="caution">
    <text evidence="1">The sequence shown here is derived from an EMBL/GenBank/DDBJ whole genome shotgun (WGS) entry which is preliminary data.</text>
</comment>
<name>A0AAD7I883_9AGAR</name>
<sequence length="359" mass="40433">MVATQFIRSSHYVPAASRKVKKVIILQHTNHLTFPVKIAVHVCEKEDPRATILRQNFTAQFVCISGRGVSVPYADLTFEGLSLLNHVYFPLKKADHITALREAWHPAKKAGITLRSFHFDSDGSFTTMPMSSNSTIRFTTSPGGTSTHLHLLLVLHRVWEPMDAALILYAIPHGCPPLTGMFETKLKYEFCRAMPWPTPQVENGVSVARDHPIRNLKEQEMDESVRGSLSVVVWWEGGKTECHACDFSTRSRTGSRPRFGNRKCTLVQDSGGSVVDSVIIYEISTSKIRRFLGKAGNGCDDTRKSVFNCSDTMMSCRKLAMFENILVCILRKLIRPDFTKYSEITPIWLGNRRNGLDNK</sequence>
<gene>
    <name evidence="2" type="ORF">DFH07DRAFT_771605</name>
    <name evidence="1" type="ORF">DFH07DRAFT_779434</name>
</gene>
<dbReference type="AlphaFoldDB" id="A0AAD7I883"/>
<evidence type="ECO:0000313" key="2">
    <source>
        <dbReference type="EMBL" id="KAJ7761281.1"/>
    </source>
</evidence>
<protein>
    <submittedName>
        <fullName evidence="1">Uncharacterized protein</fullName>
    </submittedName>
</protein>
<proteinExistence type="predicted"/>